<dbReference type="OrthoDB" id="6428749at2759"/>
<dbReference type="InterPro" id="IPR036928">
    <property type="entry name" value="AS_sf"/>
</dbReference>
<proteinExistence type="inferred from homology"/>
<feature type="domain" description="Amidase" evidence="8">
    <location>
        <begin position="80"/>
        <end position="532"/>
    </location>
</feature>
<evidence type="ECO:0000256" key="6">
    <source>
        <dbReference type="PIRSR" id="PIRSR001221-2"/>
    </source>
</evidence>
<reference evidence="9 10" key="1">
    <citation type="submission" date="2017-02" db="EMBL/GenBank/DDBJ databases">
        <title>Genomes of Trichoderma spp. with biocontrol activity.</title>
        <authorList>
            <person name="Gardiner D."/>
            <person name="Kazan K."/>
            <person name="Vos C."/>
            <person name="Harvey P."/>
        </authorList>
    </citation>
    <scope>NUCLEOTIDE SEQUENCE [LARGE SCALE GENOMIC DNA]</scope>
    <source>
        <strain evidence="9 10">A5MH</strain>
    </source>
</reference>
<dbReference type="InterPro" id="IPR023631">
    <property type="entry name" value="Amidase_dom"/>
</dbReference>
<evidence type="ECO:0000256" key="3">
    <source>
        <dbReference type="ARBA" id="ARBA00012922"/>
    </source>
</evidence>
<comment type="catalytic activity">
    <reaction evidence="1">
        <text>a monocarboxylic acid amide + H2O = a monocarboxylate + NH4(+)</text>
        <dbReference type="Rhea" id="RHEA:12020"/>
        <dbReference type="ChEBI" id="CHEBI:15377"/>
        <dbReference type="ChEBI" id="CHEBI:28938"/>
        <dbReference type="ChEBI" id="CHEBI:35757"/>
        <dbReference type="ChEBI" id="CHEBI:83628"/>
        <dbReference type="EC" id="3.5.1.4"/>
    </reaction>
</comment>
<dbReference type="Pfam" id="PF01425">
    <property type="entry name" value="Amidase"/>
    <property type="match status" value="1"/>
</dbReference>
<evidence type="ECO:0000313" key="10">
    <source>
        <dbReference type="Proteomes" id="UP000236546"/>
    </source>
</evidence>
<protein>
    <recommendedName>
        <fullName evidence="3">amidase</fullName>
        <ecNumber evidence="3">3.5.1.4</ecNumber>
    </recommendedName>
</protein>
<evidence type="ECO:0000256" key="5">
    <source>
        <dbReference type="PIRSR" id="PIRSR001221-1"/>
    </source>
</evidence>
<feature type="region of interest" description="Disordered" evidence="7">
    <location>
        <begin position="1"/>
        <end position="23"/>
    </location>
</feature>
<feature type="active site" description="Charge relay system" evidence="5">
    <location>
        <position position="208"/>
    </location>
</feature>
<feature type="active site" description="Charge relay system" evidence="5">
    <location>
        <position position="132"/>
    </location>
</feature>
<dbReference type="GO" id="GO:0004040">
    <property type="term" value="F:amidase activity"/>
    <property type="evidence" value="ECO:0007669"/>
    <property type="project" value="UniProtKB-EC"/>
</dbReference>
<keyword evidence="4" id="KW-0378">Hydrolase</keyword>
<sequence>MGDAQNLQSWEVKASSARERRDAGLAKVEPKLEGIPDQLPLSSQDLPKGVLTAREIEITEKYSVTELLKILRERKISVEEVTRAFLRRAAVAQVAVNCLTELLWDQAIARAKHLDSLPEPKGTFFGLPISTKEHHGMVGDNVTTNASYIGWVGDSHGSNLLYDILYSEGCVFYARTTQPQTIMHLETSSNVYGVTVNPYNRTLTPGGSSGGESALVGMRGSLLGVGGDIGGSVRCPCAHVGIYGFKPSSKRISVFGQRANMAGKETILSTPGPMTVERDVLELFMKTAIAAEPWRHDPSLTVKEWKPYHFTKPLKIAVQWWDGVVKPHPPMLRALKEVADACRKAGHEVVDWNCESLGHDEAWDIISGLYWPDGGKEVLSLIKGAGESVLPLTKFIIEEQPNVKDRTVAELWELTAQRDAYRARYAKAWTATAANGEREVDVILCPPSFGAAAPLEQSRYWGYTSQWNLLDYPAVVFPVTTVDQVKDVKDTSYVPKNEQDRFVYDMYSPEKYVNAPVSLQIVGRRQYDEKVLAALVEIERAMGRP</sequence>
<dbReference type="PIRSF" id="PIRSF001221">
    <property type="entry name" value="Amidase_fungi"/>
    <property type="match status" value="1"/>
</dbReference>
<comment type="similarity">
    <text evidence="2">Belongs to the amidase family.</text>
</comment>
<feature type="active site" description="Acyl-ester intermediate" evidence="5">
    <location>
        <position position="232"/>
    </location>
</feature>
<dbReference type="Proteomes" id="UP000236546">
    <property type="component" value="Unassembled WGS sequence"/>
</dbReference>
<organism evidence="9 10">
    <name type="scientific">Trichoderma gamsii</name>
    <dbReference type="NCBI Taxonomy" id="398673"/>
    <lineage>
        <taxon>Eukaryota</taxon>
        <taxon>Fungi</taxon>
        <taxon>Dikarya</taxon>
        <taxon>Ascomycota</taxon>
        <taxon>Pezizomycotina</taxon>
        <taxon>Sordariomycetes</taxon>
        <taxon>Hypocreomycetidae</taxon>
        <taxon>Hypocreales</taxon>
        <taxon>Hypocreaceae</taxon>
        <taxon>Trichoderma</taxon>
    </lineage>
</organism>
<evidence type="ECO:0000256" key="7">
    <source>
        <dbReference type="SAM" id="MobiDB-lite"/>
    </source>
</evidence>
<name>A0A2K0THT9_9HYPO</name>
<feature type="binding site" evidence="6">
    <location>
        <position position="208"/>
    </location>
    <ligand>
        <name>substrate</name>
    </ligand>
</feature>
<dbReference type="PANTHER" id="PTHR46072:SF4">
    <property type="entry name" value="AMIDASE C550.07-RELATED"/>
    <property type="match status" value="1"/>
</dbReference>
<evidence type="ECO:0000256" key="4">
    <source>
        <dbReference type="ARBA" id="ARBA00022801"/>
    </source>
</evidence>
<dbReference type="EC" id="3.5.1.4" evidence="3"/>
<gene>
    <name evidence="9" type="ORF">TGAMA5MH_03143</name>
</gene>
<dbReference type="InterPro" id="IPR020556">
    <property type="entry name" value="Amidase_CS"/>
</dbReference>
<dbReference type="Gene3D" id="3.90.1300.10">
    <property type="entry name" value="Amidase signature (AS) domain"/>
    <property type="match status" value="1"/>
</dbReference>
<evidence type="ECO:0000256" key="2">
    <source>
        <dbReference type="ARBA" id="ARBA00009199"/>
    </source>
</evidence>
<dbReference type="AlphaFoldDB" id="A0A2K0THT9"/>
<dbReference type="PROSITE" id="PS00571">
    <property type="entry name" value="AMIDASES"/>
    <property type="match status" value="1"/>
</dbReference>
<dbReference type="SUPFAM" id="SSF75304">
    <property type="entry name" value="Amidase signature (AS) enzymes"/>
    <property type="match status" value="1"/>
</dbReference>
<dbReference type="EMBL" id="MTYH01000026">
    <property type="protein sequence ID" value="PNP45093.1"/>
    <property type="molecule type" value="Genomic_DNA"/>
</dbReference>
<comment type="caution">
    <text evidence="9">The sequence shown here is derived from an EMBL/GenBank/DDBJ whole genome shotgun (WGS) entry which is preliminary data.</text>
</comment>
<accession>A0A2K0THT9</accession>
<evidence type="ECO:0000256" key="1">
    <source>
        <dbReference type="ARBA" id="ARBA00001311"/>
    </source>
</evidence>
<dbReference type="PANTHER" id="PTHR46072">
    <property type="entry name" value="AMIDASE-RELATED-RELATED"/>
    <property type="match status" value="1"/>
</dbReference>
<evidence type="ECO:0000259" key="8">
    <source>
        <dbReference type="Pfam" id="PF01425"/>
    </source>
</evidence>
<feature type="binding site" evidence="6">
    <location>
        <position position="182"/>
    </location>
    <ligand>
        <name>substrate</name>
    </ligand>
</feature>
<feature type="binding site" evidence="6">
    <location>
        <begin position="229"/>
        <end position="232"/>
    </location>
    <ligand>
        <name>substrate</name>
    </ligand>
</feature>
<evidence type="ECO:0000313" key="9">
    <source>
        <dbReference type="EMBL" id="PNP45093.1"/>
    </source>
</evidence>